<reference evidence="1 2" key="1">
    <citation type="submission" date="2019-06" db="EMBL/GenBank/DDBJ databases">
        <title>Lysobacter alkalisoli sp. nov. isolated from saline soil.</title>
        <authorList>
            <person name="Sun J.-Q."/>
            <person name="Xu L."/>
        </authorList>
    </citation>
    <scope>NUCLEOTIDE SEQUENCE [LARGE SCALE GENOMIC DNA]</scope>
    <source>
        <strain evidence="1 2">JCM 31130</strain>
    </source>
</reference>
<organism evidence="1 2">
    <name type="scientific">Marilutibacter aestuarii</name>
    <dbReference type="NCBI Taxonomy" id="1706195"/>
    <lineage>
        <taxon>Bacteria</taxon>
        <taxon>Pseudomonadati</taxon>
        <taxon>Pseudomonadota</taxon>
        <taxon>Gammaproteobacteria</taxon>
        <taxon>Lysobacterales</taxon>
        <taxon>Lysobacteraceae</taxon>
        <taxon>Marilutibacter</taxon>
    </lineage>
</organism>
<dbReference type="OrthoDB" id="543560at2"/>
<evidence type="ECO:0000313" key="1">
    <source>
        <dbReference type="EMBL" id="TQD43621.1"/>
    </source>
</evidence>
<sequence length="137" mass="15039">MKPLSGDGLAARTSYIREGLKNGLLLEERVGINPYRIGIVAGSDSHVGATQPDEDRFTGFHGEAGDTPERRIVTPENFYAYMVGTGGLTGIWAPRNTREALFSAIRRQETFGTTGVRINPRFFRGWTCTTDMVSEPG</sequence>
<dbReference type="Proteomes" id="UP000318212">
    <property type="component" value="Unassembled WGS sequence"/>
</dbReference>
<evidence type="ECO:0000313" key="2">
    <source>
        <dbReference type="Proteomes" id="UP000318212"/>
    </source>
</evidence>
<name>A0A508A4E3_9GAMM</name>
<dbReference type="InterPro" id="IPR022028">
    <property type="entry name" value="DUF3604"/>
</dbReference>
<proteinExistence type="predicted"/>
<protein>
    <submittedName>
        <fullName evidence="1">DUF3604 domain-containing protein</fullName>
    </submittedName>
</protein>
<keyword evidence="2" id="KW-1185">Reference proteome</keyword>
<dbReference type="Pfam" id="PF12228">
    <property type="entry name" value="DUF3604"/>
    <property type="match status" value="1"/>
</dbReference>
<dbReference type="EMBL" id="VICE01000094">
    <property type="protein sequence ID" value="TQD43621.1"/>
    <property type="molecule type" value="Genomic_DNA"/>
</dbReference>
<gene>
    <name evidence="1" type="ORF">FKV25_10125</name>
</gene>
<accession>A0A508A4E3</accession>
<comment type="caution">
    <text evidence="1">The sequence shown here is derived from an EMBL/GenBank/DDBJ whole genome shotgun (WGS) entry which is preliminary data.</text>
</comment>
<dbReference type="AlphaFoldDB" id="A0A508A4E3"/>